<reference evidence="1 2" key="1">
    <citation type="submission" date="2021-06" db="EMBL/GenBank/DDBJ databases">
        <authorList>
            <person name="Palmer J.M."/>
        </authorList>
    </citation>
    <scope>NUCLEOTIDE SEQUENCE [LARGE SCALE GENOMIC DNA]</scope>
    <source>
        <strain evidence="1 2">AS_MEX2019</strain>
        <tissue evidence="1">Muscle</tissue>
    </source>
</reference>
<dbReference type="Proteomes" id="UP001469553">
    <property type="component" value="Unassembled WGS sequence"/>
</dbReference>
<protein>
    <submittedName>
        <fullName evidence="1">Uncharacterized protein</fullName>
    </submittedName>
</protein>
<dbReference type="EMBL" id="JAHRIP010057925">
    <property type="protein sequence ID" value="MEQ2303626.1"/>
    <property type="molecule type" value="Genomic_DNA"/>
</dbReference>
<organism evidence="1 2">
    <name type="scientific">Ameca splendens</name>
    <dbReference type="NCBI Taxonomy" id="208324"/>
    <lineage>
        <taxon>Eukaryota</taxon>
        <taxon>Metazoa</taxon>
        <taxon>Chordata</taxon>
        <taxon>Craniata</taxon>
        <taxon>Vertebrata</taxon>
        <taxon>Euteleostomi</taxon>
        <taxon>Actinopterygii</taxon>
        <taxon>Neopterygii</taxon>
        <taxon>Teleostei</taxon>
        <taxon>Neoteleostei</taxon>
        <taxon>Acanthomorphata</taxon>
        <taxon>Ovalentaria</taxon>
        <taxon>Atherinomorphae</taxon>
        <taxon>Cyprinodontiformes</taxon>
        <taxon>Goodeidae</taxon>
        <taxon>Ameca</taxon>
    </lineage>
</organism>
<proteinExistence type="predicted"/>
<keyword evidence="2" id="KW-1185">Reference proteome</keyword>
<evidence type="ECO:0000313" key="2">
    <source>
        <dbReference type="Proteomes" id="UP001469553"/>
    </source>
</evidence>
<sequence length="96" mass="10886">MITGVEKVGPLERGCFHAASGIMGSPQLQFAWLCRKSVTSLERNTPILPLYPPQSEADIIIQIIQRKEHTKRLMRMRNTCYPQHQGILMASSDHLL</sequence>
<name>A0ABV0ZC44_9TELE</name>
<gene>
    <name evidence="1" type="ORF">AMECASPLE_018917</name>
</gene>
<evidence type="ECO:0000313" key="1">
    <source>
        <dbReference type="EMBL" id="MEQ2303626.1"/>
    </source>
</evidence>
<comment type="caution">
    <text evidence="1">The sequence shown here is derived from an EMBL/GenBank/DDBJ whole genome shotgun (WGS) entry which is preliminary data.</text>
</comment>
<accession>A0ABV0ZC44</accession>